<organism evidence="1">
    <name type="scientific">marine metagenome</name>
    <dbReference type="NCBI Taxonomy" id="408172"/>
    <lineage>
        <taxon>unclassified sequences</taxon>
        <taxon>metagenomes</taxon>
        <taxon>ecological metagenomes</taxon>
    </lineage>
</organism>
<protein>
    <submittedName>
        <fullName evidence="1">Uncharacterized protein</fullName>
    </submittedName>
</protein>
<reference evidence="1" key="1">
    <citation type="submission" date="2018-05" db="EMBL/GenBank/DDBJ databases">
        <authorList>
            <person name="Lanie J.A."/>
            <person name="Ng W.-L."/>
            <person name="Kazmierczak K.M."/>
            <person name="Andrzejewski T.M."/>
            <person name="Davidsen T.M."/>
            <person name="Wayne K.J."/>
            <person name="Tettelin H."/>
            <person name="Glass J.I."/>
            <person name="Rusch D."/>
            <person name="Podicherti R."/>
            <person name="Tsui H.-C.T."/>
            <person name="Winkler M.E."/>
        </authorList>
    </citation>
    <scope>NUCLEOTIDE SEQUENCE</scope>
</reference>
<evidence type="ECO:0000313" key="1">
    <source>
        <dbReference type="EMBL" id="SVA28270.1"/>
    </source>
</evidence>
<gene>
    <name evidence="1" type="ORF">METZ01_LOCUS81124</name>
</gene>
<feature type="non-terminal residue" evidence="1">
    <location>
        <position position="35"/>
    </location>
</feature>
<proteinExistence type="predicted"/>
<name>A0A381UJG6_9ZZZZ</name>
<sequence>VDEITTLTIPTFHTFSMEKIYHFVCGECKNWWSHA</sequence>
<feature type="non-terminal residue" evidence="1">
    <location>
        <position position="1"/>
    </location>
</feature>
<dbReference type="EMBL" id="UINC01006562">
    <property type="protein sequence ID" value="SVA28270.1"/>
    <property type="molecule type" value="Genomic_DNA"/>
</dbReference>
<accession>A0A381UJG6</accession>
<dbReference type="AlphaFoldDB" id="A0A381UJG6"/>